<proteinExistence type="predicted"/>
<reference evidence="1 2" key="1">
    <citation type="journal article" date="2013" name="Genome Announc.">
        <title>Complete genome sequence of Clostridium stercorarium subsp. stercorarium strain DSM 8532, a thermophilic degrader of plant cell wall fibers.</title>
        <authorList>
            <person name="Poehlein A."/>
            <person name="Zverlov V.V."/>
            <person name="Daniel R."/>
            <person name="Schwarz W.H."/>
            <person name="Liebl W."/>
        </authorList>
    </citation>
    <scope>NUCLEOTIDE SEQUENCE [LARGE SCALE GENOMIC DNA]</scope>
    <source>
        <strain evidence="2">ATCC 35414 / DSM 8532 / NCIMB 11754</strain>
    </source>
</reference>
<evidence type="ECO:0000313" key="1">
    <source>
        <dbReference type="EMBL" id="AGC69397.1"/>
    </source>
</evidence>
<dbReference type="STRING" id="1121335.Cst_c24370"/>
<dbReference type="Proteomes" id="UP000011220">
    <property type="component" value="Chromosome"/>
</dbReference>
<name>L7VRI3_THES1</name>
<organism evidence="1 2">
    <name type="scientific">Thermoclostridium stercorarium (strain ATCC 35414 / DSM 8532 / NCIMB 11754)</name>
    <name type="common">Clostridium stercorarium</name>
    <dbReference type="NCBI Taxonomy" id="1121335"/>
    <lineage>
        <taxon>Bacteria</taxon>
        <taxon>Bacillati</taxon>
        <taxon>Bacillota</taxon>
        <taxon>Clostridia</taxon>
        <taxon>Eubacteriales</taxon>
        <taxon>Oscillospiraceae</taxon>
        <taxon>Thermoclostridium</taxon>
    </lineage>
</organism>
<evidence type="ECO:0000313" key="2">
    <source>
        <dbReference type="Proteomes" id="UP000011220"/>
    </source>
</evidence>
<accession>L7VRI3</accession>
<keyword evidence="2" id="KW-1185">Reference proteome</keyword>
<dbReference type="EMBL" id="CP004044">
    <property type="protein sequence ID" value="AGC69397.1"/>
    <property type="molecule type" value="Genomic_DNA"/>
</dbReference>
<dbReference type="KEGG" id="css:Cst_c24370"/>
<dbReference type="AlphaFoldDB" id="L7VRI3"/>
<gene>
    <name evidence="1" type="ordered locus">Cst_c24370</name>
</gene>
<protein>
    <submittedName>
        <fullName evidence="1">Uncharacterized protein</fullName>
    </submittedName>
</protein>
<sequence>MLFLMGVEIKTFSPACLPPAPYTEKAKLQVNFFRKQGI</sequence>